<feature type="region of interest" description="Disordered" evidence="1">
    <location>
        <begin position="1"/>
        <end position="88"/>
    </location>
</feature>
<feature type="region of interest" description="Disordered" evidence="1">
    <location>
        <begin position="126"/>
        <end position="164"/>
    </location>
</feature>
<organism evidence="2 3">
    <name type="scientific">Bifiguratus adelaidae</name>
    <dbReference type="NCBI Taxonomy" id="1938954"/>
    <lineage>
        <taxon>Eukaryota</taxon>
        <taxon>Fungi</taxon>
        <taxon>Fungi incertae sedis</taxon>
        <taxon>Mucoromycota</taxon>
        <taxon>Mucoromycotina</taxon>
        <taxon>Endogonomycetes</taxon>
        <taxon>Endogonales</taxon>
        <taxon>Endogonales incertae sedis</taxon>
        <taxon>Bifiguratus</taxon>
    </lineage>
</organism>
<protein>
    <submittedName>
        <fullName evidence="2">Uncharacterized protein</fullName>
    </submittedName>
</protein>
<feature type="compositionally biased region" description="Polar residues" evidence="1">
    <location>
        <begin position="385"/>
        <end position="403"/>
    </location>
</feature>
<feature type="compositionally biased region" description="Acidic residues" evidence="1">
    <location>
        <begin position="319"/>
        <end position="331"/>
    </location>
</feature>
<evidence type="ECO:0000313" key="2">
    <source>
        <dbReference type="EMBL" id="OZJ04619.1"/>
    </source>
</evidence>
<feature type="compositionally biased region" description="Basic residues" evidence="1">
    <location>
        <begin position="250"/>
        <end position="260"/>
    </location>
</feature>
<dbReference type="OrthoDB" id="2341409at2759"/>
<dbReference type="Proteomes" id="UP000242875">
    <property type="component" value="Unassembled WGS sequence"/>
</dbReference>
<feature type="region of interest" description="Disordered" evidence="1">
    <location>
        <begin position="246"/>
        <end position="277"/>
    </location>
</feature>
<name>A0A261Y1W7_9FUNG</name>
<reference evidence="2 3" key="1">
    <citation type="journal article" date="2017" name="Mycologia">
        <title>Bifiguratus adelaidae, gen. et sp. nov., a new member of Mucoromycotina in endophytic and soil-dwelling habitats.</title>
        <authorList>
            <person name="Torres-Cruz T.J."/>
            <person name="Billingsley Tobias T.L."/>
            <person name="Almatruk M."/>
            <person name="Hesse C."/>
            <person name="Kuske C.R."/>
            <person name="Desiro A."/>
            <person name="Benucci G.M."/>
            <person name="Bonito G."/>
            <person name="Stajich J.E."/>
            <person name="Dunlap C."/>
            <person name="Arnold A.E."/>
            <person name="Porras-Alfaro A."/>
        </authorList>
    </citation>
    <scope>NUCLEOTIDE SEQUENCE [LARGE SCALE GENOMIC DNA]</scope>
    <source>
        <strain evidence="2 3">AZ0501</strain>
    </source>
</reference>
<evidence type="ECO:0000256" key="1">
    <source>
        <dbReference type="SAM" id="MobiDB-lite"/>
    </source>
</evidence>
<gene>
    <name evidence="2" type="ORF">BZG36_02048</name>
</gene>
<sequence>MSLPSMQILNSSTRSIHPINSRPSGYKSTASMSPPQRGAMNIPGPPRDRREWHSHRAYPTIRPRSLSQEDSLDDIRSASSDESEISSPPLFGGWSWMNTTHNQVNIARSPPFGDKGFSPFEEKTFAEAKSPVTPSFPQPSNSLSSSLPHRESSARNSRIVEQPRHDVTDLVRGVGRLDVKGHPLMGAQVDGDKRRKPSFHYDDGVTFKVNFLPQTSSCHTEFTSSHEGRQDGFTFQPQIITTDLNGSLQSRRHSVSRPLRKTPVDRSISPSPAGISRSWQHSYSMARSPSNCRLSVGGFRHFRRASEGGQEYRKSDIFPWEDSESEDDVDMDQTNGTEPELSTSPATRHRSRAKTSNPRKSLKVQRETSPRSGRRLVPEPVSLTGLAQVTVSGQSVQPTPLQRRSSRVRVPVTLPGSDEERESISDLEIDDVEDSESPVTPPKARRPSTTKAAVPARTAKEKGPCAACQTPKDSCMRKGYDWPFEDGGRRIDSHGRAYVNLCNKCGLRWDKSAHSICHNCKWILCKEERAKALSCIDTMKRKSDKRLSNDDEIEGFVCSPKYWKCGCRWKVGWVKPY</sequence>
<feature type="compositionally biased region" description="Low complexity" evidence="1">
    <location>
        <begin position="138"/>
        <end position="147"/>
    </location>
</feature>
<feature type="compositionally biased region" description="Polar residues" evidence="1">
    <location>
        <begin position="21"/>
        <end position="34"/>
    </location>
</feature>
<feature type="region of interest" description="Disordered" evidence="1">
    <location>
        <begin position="306"/>
        <end position="457"/>
    </location>
</feature>
<proteinExistence type="predicted"/>
<feature type="compositionally biased region" description="Acidic residues" evidence="1">
    <location>
        <begin position="417"/>
        <end position="436"/>
    </location>
</feature>
<accession>A0A261Y1W7</accession>
<feature type="compositionally biased region" description="Basic and acidic residues" evidence="1">
    <location>
        <begin position="306"/>
        <end position="316"/>
    </location>
</feature>
<dbReference type="EMBL" id="MVBO01000034">
    <property type="protein sequence ID" value="OZJ04619.1"/>
    <property type="molecule type" value="Genomic_DNA"/>
</dbReference>
<feature type="compositionally biased region" description="Polar residues" evidence="1">
    <location>
        <begin position="332"/>
        <end position="346"/>
    </location>
</feature>
<dbReference type="AlphaFoldDB" id="A0A261Y1W7"/>
<comment type="caution">
    <text evidence="2">The sequence shown here is derived from an EMBL/GenBank/DDBJ whole genome shotgun (WGS) entry which is preliminary data.</text>
</comment>
<keyword evidence="3" id="KW-1185">Reference proteome</keyword>
<evidence type="ECO:0000313" key="3">
    <source>
        <dbReference type="Proteomes" id="UP000242875"/>
    </source>
</evidence>
<feature type="compositionally biased region" description="Polar residues" evidence="1">
    <location>
        <begin position="1"/>
        <end position="15"/>
    </location>
</feature>